<feature type="transmembrane region" description="Helical" evidence="2">
    <location>
        <begin position="45"/>
        <end position="68"/>
    </location>
</feature>
<evidence type="ECO:0000313" key="3">
    <source>
        <dbReference type="EMBL" id="KAL1848898.1"/>
    </source>
</evidence>
<keyword evidence="2" id="KW-0472">Membrane</keyword>
<gene>
    <name evidence="3" type="ORF">Daus18300_013457</name>
</gene>
<accession>A0ABR3VZ07</accession>
<comment type="caution">
    <text evidence="3">The sequence shown here is derived from an EMBL/GenBank/DDBJ whole genome shotgun (WGS) entry which is preliminary data.</text>
</comment>
<evidence type="ECO:0000256" key="1">
    <source>
        <dbReference type="SAM" id="MobiDB-lite"/>
    </source>
</evidence>
<dbReference type="Proteomes" id="UP001583177">
    <property type="component" value="Unassembled WGS sequence"/>
</dbReference>
<feature type="region of interest" description="Disordered" evidence="1">
    <location>
        <begin position="283"/>
        <end position="321"/>
    </location>
</feature>
<keyword evidence="2" id="KW-0812">Transmembrane</keyword>
<dbReference type="EMBL" id="JAWRVE010000210">
    <property type="protein sequence ID" value="KAL1848898.1"/>
    <property type="molecule type" value="Genomic_DNA"/>
</dbReference>
<proteinExistence type="predicted"/>
<feature type="compositionally biased region" description="Basic and acidic residues" evidence="1">
    <location>
        <begin position="302"/>
        <end position="321"/>
    </location>
</feature>
<organism evidence="3 4">
    <name type="scientific">Diaporthe australafricana</name>
    <dbReference type="NCBI Taxonomy" id="127596"/>
    <lineage>
        <taxon>Eukaryota</taxon>
        <taxon>Fungi</taxon>
        <taxon>Dikarya</taxon>
        <taxon>Ascomycota</taxon>
        <taxon>Pezizomycotina</taxon>
        <taxon>Sordariomycetes</taxon>
        <taxon>Sordariomycetidae</taxon>
        <taxon>Diaporthales</taxon>
        <taxon>Diaporthaceae</taxon>
        <taxon>Diaporthe</taxon>
    </lineage>
</organism>
<sequence>MESAQYSRLPDPDSFELEPDYYELEKLLHPPSRTTRLKNWARRNALFVGLVALFLSVAILYIAATLAARPGLGLLGQSSGASLKQAIEQPSQRPTIVETDKGIMLEEGQLEEGPDKTEIEGDKGLLTDEGDAVEVQAGGNNGNVTLDVPGADVVAEDGKGQASLQDPAAQPQEPPEPLIPIKAVFYSGSEGPKTCRGHVLAVINMPKPAGQGIPGPAQCYNFPGEQYSGCANFMANKVDGCEARVFGELNCKTFLNTAAFMAEDRAVGGHWRSVEVQCGIPEPDPATLGKPPMMDSISSMVDNDKTKGGKREATRDGHPSE</sequence>
<protein>
    <submittedName>
        <fullName evidence="3">Uncharacterized protein</fullName>
    </submittedName>
</protein>
<evidence type="ECO:0000313" key="4">
    <source>
        <dbReference type="Proteomes" id="UP001583177"/>
    </source>
</evidence>
<keyword evidence="4" id="KW-1185">Reference proteome</keyword>
<reference evidence="3 4" key="1">
    <citation type="journal article" date="2024" name="IMA Fungus">
        <title>IMA Genome - F19 : A genome assembly and annotation guide to empower mycologists, including annotated draft genome sequences of Ceratocystis pirilliformis, Diaporthe australafricana, Fusarium ophioides, Paecilomyces lecythidis, and Sporothrix stenoceras.</title>
        <authorList>
            <person name="Aylward J."/>
            <person name="Wilson A.M."/>
            <person name="Visagie C.M."/>
            <person name="Spraker J."/>
            <person name="Barnes I."/>
            <person name="Buitendag C."/>
            <person name="Ceriani C."/>
            <person name="Del Mar Angel L."/>
            <person name="du Plessis D."/>
            <person name="Fuchs T."/>
            <person name="Gasser K."/>
            <person name="Kramer D."/>
            <person name="Li W."/>
            <person name="Munsamy K."/>
            <person name="Piso A."/>
            <person name="Price J.L."/>
            <person name="Sonnekus B."/>
            <person name="Thomas C."/>
            <person name="van der Nest A."/>
            <person name="van Dijk A."/>
            <person name="van Heerden A."/>
            <person name="van Vuuren N."/>
            <person name="Yilmaz N."/>
            <person name="Duong T.A."/>
            <person name="van der Merwe N.A."/>
            <person name="Wingfield M.J."/>
            <person name="Wingfield B.D."/>
        </authorList>
    </citation>
    <scope>NUCLEOTIDE SEQUENCE [LARGE SCALE GENOMIC DNA]</scope>
    <source>
        <strain evidence="3 4">CMW 18300</strain>
    </source>
</reference>
<name>A0ABR3VZ07_9PEZI</name>
<keyword evidence="2" id="KW-1133">Transmembrane helix</keyword>
<evidence type="ECO:0000256" key="2">
    <source>
        <dbReference type="SAM" id="Phobius"/>
    </source>
</evidence>